<feature type="domain" description="Ribosome maturation factor RimP C-terminal" evidence="5">
    <location>
        <begin position="91"/>
        <end position="153"/>
    </location>
</feature>
<dbReference type="Gene3D" id="3.30.300.70">
    <property type="entry name" value="RimP-like superfamily, N-terminal"/>
    <property type="match status" value="1"/>
</dbReference>
<reference evidence="7" key="1">
    <citation type="journal article" date="2019" name="Int. J. Syst. Evol. Microbiol.">
        <title>The Global Catalogue of Microorganisms (GCM) 10K type strain sequencing project: providing services to taxonomists for standard genome sequencing and annotation.</title>
        <authorList>
            <consortium name="The Broad Institute Genomics Platform"/>
            <consortium name="The Broad Institute Genome Sequencing Center for Infectious Disease"/>
            <person name="Wu L."/>
            <person name="Ma J."/>
        </authorList>
    </citation>
    <scope>NUCLEOTIDE SEQUENCE [LARGE SCALE GENOMIC DNA]</scope>
    <source>
        <strain evidence="7">JCM 17458</strain>
    </source>
</reference>
<proteinExistence type="inferred from homology"/>
<dbReference type="Pfam" id="PF17384">
    <property type="entry name" value="DUF150_C"/>
    <property type="match status" value="1"/>
</dbReference>
<organism evidence="6 7">
    <name type="scientific">Brevibacterium daeguense</name>
    <dbReference type="NCBI Taxonomy" id="909936"/>
    <lineage>
        <taxon>Bacteria</taxon>
        <taxon>Bacillati</taxon>
        <taxon>Actinomycetota</taxon>
        <taxon>Actinomycetes</taxon>
        <taxon>Micrococcales</taxon>
        <taxon>Brevibacteriaceae</taxon>
        <taxon>Brevibacterium</taxon>
    </lineage>
</organism>
<dbReference type="InterPro" id="IPR028989">
    <property type="entry name" value="RimP_N"/>
</dbReference>
<comment type="caution">
    <text evidence="6">The sequence shown here is derived from an EMBL/GenBank/DDBJ whole genome shotgun (WGS) entry which is preliminary data.</text>
</comment>
<dbReference type="RefSeq" id="WP_236862940.1">
    <property type="nucleotide sequence ID" value="NZ_BAABAZ010000006.1"/>
</dbReference>
<dbReference type="Proteomes" id="UP001501586">
    <property type="component" value="Unassembled WGS sequence"/>
</dbReference>
<evidence type="ECO:0000313" key="6">
    <source>
        <dbReference type="EMBL" id="GAA4284979.1"/>
    </source>
</evidence>
<feature type="domain" description="Ribosome maturation factor RimP N-terminal" evidence="4">
    <location>
        <begin position="12"/>
        <end position="88"/>
    </location>
</feature>
<dbReference type="InterPro" id="IPR003728">
    <property type="entry name" value="Ribosome_maturation_RimP"/>
</dbReference>
<dbReference type="InterPro" id="IPR035956">
    <property type="entry name" value="RimP_N_sf"/>
</dbReference>
<dbReference type="InterPro" id="IPR036847">
    <property type="entry name" value="RimP_C_sf"/>
</dbReference>
<dbReference type="Pfam" id="PF02576">
    <property type="entry name" value="RimP_N"/>
    <property type="match status" value="1"/>
</dbReference>
<evidence type="ECO:0000256" key="3">
    <source>
        <dbReference type="HAMAP-Rule" id="MF_01077"/>
    </source>
</evidence>
<keyword evidence="7" id="KW-1185">Reference proteome</keyword>
<dbReference type="SUPFAM" id="SSF74942">
    <property type="entry name" value="YhbC-like, C-terminal domain"/>
    <property type="match status" value="1"/>
</dbReference>
<evidence type="ECO:0000259" key="4">
    <source>
        <dbReference type="Pfam" id="PF02576"/>
    </source>
</evidence>
<comment type="subcellular location">
    <subcellularLocation>
        <location evidence="3">Cytoplasm</location>
    </subcellularLocation>
</comment>
<comment type="function">
    <text evidence="3">Required for maturation of 30S ribosomal subunits.</text>
</comment>
<evidence type="ECO:0000259" key="5">
    <source>
        <dbReference type="Pfam" id="PF17384"/>
    </source>
</evidence>
<sequence>MAQDVGPVIEAISEPLEARGILVEDVRAVEAGVHRTLTVVIDLAADTSDPVSLDHIAEATRIISEVLDPLPLFKDHPYSLEVTSPGADRPLTEPRHFRRVRGRTIAVRTAVDKHQGELVEVEDSAITIRDAKSQQDLRLELAQVEHAEVVLRFR</sequence>
<evidence type="ECO:0000313" key="7">
    <source>
        <dbReference type="Proteomes" id="UP001501586"/>
    </source>
</evidence>
<gene>
    <name evidence="3" type="primary">rimP</name>
    <name evidence="6" type="ORF">GCM10022261_25100</name>
</gene>
<dbReference type="EMBL" id="BAABAZ010000006">
    <property type="protein sequence ID" value="GAA4284979.1"/>
    <property type="molecule type" value="Genomic_DNA"/>
</dbReference>
<evidence type="ECO:0000256" key="2">
    <source>
        <dbReference type="ARBA" id="ARBA00022517"/>
    </source>
</evidence>
<comment type="similarity">
    <text evidence="3">Belongs to the RimP family.</text>
</comment>
<dbReference type="PANTHER" id="PTHR33867">
    <property type="entry name" value="RIBOSOME MATURATION FACTOR RIMP"/>
    <property type="match status" value="1"/>
</dbReference>
<keyword evidence="1 3" id="KW-0963">Cytoplasm</keyword>
<keyword evidence="2 3" id="KW-0690">Ribosome biogenesis</keyword>
<dbReference type="CDD" id="cd01734">
    <property type="entry name" value="YlxS_C"/>
    <property type="match status" value="1"/>
</dbReference>
<evidence type="ECO:0000256" key="1">
    <source>
        <dbReference type="ARBA" id="ARBA00022490"/>
    </source>
</evidence>
<accession>A0ABP8ELW0</accession>
<dbReference type="InterPro" id="IPR028998">
    <property type="entry name" value="RimP_C"/>
</dbReference>
<dbReference type="SUPFAM" id="SSF75420">
    <property type="entry name" value="YhbC-like, N-terminal domain"/>
    <property type="match status" value="1"/>
</dbReference>
<dbReference type="HAMAP" id="MF_01077">
    <property type="entry name" value="RimP"/>
    <property type="match status" value="1"/>
</dbReference>
<name>A0ABP8ELW0_9MICO</name>
<dbReference type="PANTHER" id="PTHR33867:SF1">
    <property type="entry name" value="RIBOSOME MATURATION FACTOR RIMP"/>
    <property type="match status" value="1"/>
</dbReference>
<protein>
    <recommendedName>
        <fullName evidence="3">Ribosome maturation factor RimP</fullName>
    </recommendedName>
</protein>